<reference evidence="3" key="1">
    <citation type="journal article" date="2015" name="Genome Announc.">
        <title>Draft Genome Sequence of Tolypothrix boutellei Strain VB521301.</title>
        <authorList>
            <person name="Chandrababunaidu M.M."/>
            <person name="Singh D."/>
            <person name="Sen D."/>
            <person name="Bhan S."/>
            <person name="Das S."/>
            <person name="Gupta A."/>
            <person name="Adhikary S.P."/>
            <person name="Tripathy S."/>
        </authorList>
    </citation>
    <scope>NUCLEOTIDE SEQUENCE</scope>
    <source>
        <strain evidence="3">VB521301</strain>
    </source>
</reference>
<dbReference type="Pfam" id="PF13185">
    <property type="entry name" value="GAF_2"/>
    <property type="match status" value="1"/>
</dbReference>
<dbReference type="Pfam" id="PF13487">
    <property type="entry name" value="HD_5"/>
    <property type="match status" value="1"/>
</dbReference>
<feature type="transmembrane region" description="Helical" evidence="1">
    <location>
        <begin position="12"/>
        <end position="33"/>
    </location>
</feature>
<dbReference type="CDD" id="cd00130">
    <property type="entry name" value="PAS"/>
    <property type="match status" value="1"/>
</dbReference>
<dbReference type="InterPro" id="IPR003607">
    <property type="entry name" value="HD/PDEase_dom"/>
</dbReference>
<dbReference type="NCBIfam" id="TIGR00229">
    <property type="entry name" value="sensory_box"/>
    <property type="match status" value="1"/>
</dbReference>
<name>A0A8S9TE68_9CYAN</name>
<dbReference type="InterPro" id="IPR029016">
    <property type="entry name" value="GAF-like_dom_sf"/>
</dbReference>
<dbReference type="InterPro" id="IPR003018">
    <property type="entry name" value="GAF"/>
</dbReference>
<dbReference type="InterPro" id="IPR037522">
    <property type="entry name" value="HD_GYP_dom"/>
</dbReference>
<accession>A0A8S9TE68</accession>
<evidence type="ECO:0000313" key="4">
    <source>
        <dbReference type="Proteomes" id="UP000029738"/>
    </source>
</evidence>
<dbReference type="SUPFAM" id="SSF55785">
    <property type="entry name" value="PYP-like sensor domain (PAS domain)"/>
    <property type="match status" value="1"/>
</dbReference>
<dbReference type="PANTHER" id="PTHR43155:SF2">
    <property type="entry name" value="CYCLIC DI-GMP PHOSPHODIESTERASE PA4108"/>
    <property type="match status" value="1"/>
</dbReference>
<dbReference type="Gene3D" id="1.10.3210.10">
    <property type="entry name" value="Hypothetical protein af1432"/>
    <property type="match status" value="1"/>
</dbReference>
<dbReference type="InterPro" id="IPR006675">
    <property type="entry name" value="HDIG_dom"/>
</dbReference>
<keyword evidence="1" id="KW-1133">Transmembrane helix</keyword>
<dbReference type="SUPFAM" id="SSF55781">
    <property type="entry name" value="GAF domain-like"/>
    <property type="match status" value="1"/>
</dbReference>
<proteinExistence type="predicted"/>
<organism evidence="3 4">
    <name type="scientific">Tolypothrix bouteillei VB521301</name>
    <dbReference type="NCBI Taxonomy" id="1479485"/>
    <lineage>
        <taxon>Bacteria</taxon>
        <taxon>Bacillati</taxon>
        <taxon>Cyanobacteriota</taxon>
        <taxon>Cyanophyceae</taxon>
        <taxon>Nostocales</taxon>
        <taxon>Tolypothrichaceae</taxon>
        <taxon>Tolypothrix</taxon>
    </lineage>
</organism>
<dbReference type="AlphaFoldDB" id="A0A8S9TE68"/>
<evidence type="ECO:0000256" key="1">
    <source>
        <dbReference type="SAM" id="Phobius"/>
    </source>
</evidence>
<feature type="domain" description="HD-GYP" evidence="2">
    <location>
        <begin position="387"/>
        <end position="582"/>
    </location>
</feature>
<dbReference type="SMART" id="SM00065">
    <property type="entry name" value="GAF"/>
    <property type="match status" value="1"/>
</dbReference>
<keyword evidence="4" id="KW-1185">Reference proteome</keyword>
<evidence type="ECO:0000313" key="3">
    <source>
        <dbReference type="EMBL" id="KAF3889922.1"/>
    </source>
</evidence>
<dbReference type="Gene3D" id="3.30.450.20">
    <property type="entry name" value="PAS domain"/>
    <property type="match status" value="1"/>
</dbReference>
<reference evidence="3" key="2">
    <citation type="submission" date="2019-11" db="EMBL/GenBank/DDBJ databases">
        <title>Improved Assembly of Tolypothrix boutellei genome.</title>
        <authorList>
            <person name="Sarangi A.N."/>
            <person name="Mukherjee M."/>
            <person name="Ghosh S."/>
            <person name="Singh D."/>
            <person name="Das A."/>
            <person name="Kant S."/>
            <person name="Prusty A."/>
            <person name="Tripathy S."/>
        </authorList>
    </citation>
    <scope>NUCLEOTIDE SEQUENCE</scope>
    <source>
        <strain evidence="3">VB521301</strain>
    </source>
</reference>
<dbReference type="SMART" id="SM00091">
    <property type="entry name" value="PAS"/>
    <property type="match status" value="1"/>
</dbReference>
<comment type="caution">
    <text evidence="3">The sequence shown here is derived from an EMBL/GenBank/DDBJ whole genome shotgun (WGS) entry which is preliminary data.</text>
</comment>
<dbReference type="SUPFAM" id="SSF109604">
    <property type="entry name" value="HD-domain/PDEase-like"/>
    <property type="match status" value="1"/>
</dbReference>
<gene>
    <name evidence="3" type="ORF">DA73_0400033970</name>
</gene>
<dbReference type="Pfam" id="PF13426">
    <property type="entry name" value="PAS_9"/>
    <property type="match status" value="1"/>
</dbReference>
<sequence>MYRLKLDPKTRISYTYFLISTAWIVVTDILFAKGDFRQAVYQSCKGLLFAAITAYLLYLLIDKHYGAKQKIQRERNEAIETYTQLFEQHGLPQLLIDPLHGKIVQANDAAATFYGWSQETLCSMSISEINLLSEDEVFYEMAAARSQRRNHFKFIHCRANGETRDVEVYSHPVQLHGQKLLYSIIVDVSEKKQAQVALLRYNQLLKSLVASIRAIIRHRDRQGIADAVTQALVEQGKYAMAWIGEVPDNPSIPIALLSKWGDTGGYLDRLEITWDNTETAEGPTGRAIKLGKPQTSRDINNDESYKVWRQSALNSGFRSSAAFPLFHTGRVVAVLNLYSSESNVFDDEEMYYLEALAGDLSRALFMTESLLEYERIDAERLAAISRSKEALLEAVAALSETLEVRDPYTAGHQRRVAWLAIAIGRQLGLTTQRLEALNIAALLHDIGKISIPSEILSKPSRLSLIEFELIKQHPQVGEEILRKVSFEWPIATIVGQHHERVDGTGYPRGLIGEEIMEESRILSVADVMEAMISHRPYRPGLSLEHACLELESNIDKKYDVNVVNACIKIMREGGYQYLGMSGEPTDSIWLKCIP</sequence>
<dbReference type="PANTHER" id="PTHR43155">
    <property type="entry name" value="CYCLIC DI-GMP PHOSPHODIESTERASE PA4108-RELATED"/>
    <property type="match status" value="1"/>
</dbReference>
<feature type="transmembrane region" description="Helical" evidence="1">
    <location>
        <begin position="39"/>
        <end position="61"/>
    </location>
</feature>
<keyword evidence="1" id="KW-0472">Membrane</keyword>
<dbReference type="Proteomes" id="UP000029738">
    <property type="component" value="Unassembled WGS sequence"/>
</dbReference>
<dbReference type="InterPro" id="IPR000014">
    <property type="entry name" value="PAS"/>
</dbReference>
<dbReference type="OrthoDB" id="9759601at2"/>
<keyword evidence="1" id="KW-0812">Transmembrane</keyword>
<dbReference type="PROSITE" id="PS51832">
    <property type="entry name" value="HD_GYP"/>
    <property type="match status" value="1"/>
</dbReference>
<dbReference type="RefSeq" id="WP_050046551.1">
    <property type="nucleotide sequence ID" value="NZ_JHEG04000001.1"/>
</dbReference>
<dbReference type="InterPro" id="IPR035965">
    <property type="entry name" value="PAS-like_dom_sf"/>
</dbReference>
<evidence type="ECO:0000259" key="2">
    <source>
        <dbReference type="PROSITE" id="PS51832"/>
    </source>
</evidence>
<protein>
    <submittedName>
        <fullName evidence="3">GAF domain-containing protein</fullName>
    </submittedName>
</protein>
<dbReference type="EMBL" id="JHEG04000001">
    <property type="protein sequence ID" value="KAF3889922.1"/>
    <property type="molecule type" value="Genomic_DNA"/>
</dbReference>
<dbReference type="SMART" id="SM00471">
    <property type="entry name" value="HDc"/>
    <property type="match status" value="1"/>
</dbReference>
<dbReference type="Gene3D" id="3.30.450.40">
    <property type="match status" value="1"/>
</dbReference>
<dbReference type="CDD" id="cd00077">
    <property type="entry name" value="HDc"/>
    <property type="match status" value="1"/>
</dbReference>
<dbReference type="NCBIfam" id="TIGR00277">
    <property type="entry name" value="HDIG"/>
    <property type="match status" value="1"/>
</dbReference>